<dbReference type="PROSITE" id="PS51071">
    <property type="entry name" value="HTH_RPIR"/>
    <property type="match status" value="1"/>
</dbReference>
<organism evidence="3 4">
    <name type="scientific">Tahibacter harae</name>
    <dbReference type="NCBI Taxonomy" id="2963937"/>
    <lineage>
        <taxon>Bacteria</taxon>
        <taxon>Pseudomonadati</taxon>
        <taxon>Pseudomonadota</taxon>
        <taxon>Gammaproteobacteria</taxon>
        <taxon>Lysobacterales</taxon>
        <taxon>Rhodanobacteraceae</taxon>
        <taxon>Tahibacter</taxon>
    </lineage>
</organism>
<dbReference type="SUPFAM" id="SSF46689">
    <property type="entry name" value="Homeodomain-like"/>
    <property type="match status" value="1"/>
</dbReference>
<dbReference type="InterPro" id="IPR009057">
    <property type="entry name" value="Homeodomain-like_sf"/>
</dbReference>
<protein>
    <submittedName>
        <fullName evidence="3">MurR/RpiR family transcriptional regulator</fullName>
    </submittedName>
</protein>
<dbReference type="PANTHER" id="PTHR30514">
    <property type="entry name" value="GLUCOKINASE"/>
    <property type="match status" value="1"/>
</dbReference>
<dbReference type="PANTHER" id="PTHR30514:SF17">
    <property type="entry name" value="HTH-TYPE TRANSCRIPTIONAL REGULATOR MURR"/>
    <property type="match status" value="1"/>
</dbReference>
<dbReference type="Proteomes" id="UP001165498">
    <property type="component" value="Unassembled WGS sequence"/>
</dbReference>
<dbReference type="Gene3D" id="1.10.10.10">
    <property type="entry name" value="Winged helix-like DNA-binding domain superfamily/Winged helix DNA-binding domain"/>
    <property type="match status" value="1"/>
</dbReference>
<dbReference type="EMBL" id="JANFQO010000002">
    <property type="protein sequence ID" value="MCQ4163750.1"/>
    <property type="molecule type" value="Genomic_DNA"/>
</dbReference>
<dbReference type="RefSeq" id="WP_255911280.1">
    <property type="nucleotide sequence ID" value="NZ_JANFQO010000002.1"/>
</dbReference>
<dbReference type="Pfam" id="PF01418">
    <property type="entry name" value="HTH_6"/>
    <property type="match status" value="1"/>
</dbReference>
<dbReference type="PROSITE" id="PS51464">
    <property type="entry name" value="SIS"/>
    <property type="match status" value="1"/>
</dbReference>
<dbReference type="InterPro" id="IPR001347">
    <property type="entry name" value="SIS_dom"/>
</dbReference>
<evidence type="ECO:0000259" key="2">
    <source>
        <dbReference type="PROSITE" id="PS51464"/>
    </source>
</evidence>
<dbReference type="InterPro" id="IPR000281">
    <property type="entry name" value="HTH_RpiR"/>
</dbReference>
<dbReference type="Pfam" id="PF01380">
    <property type="entry name" value="SIS"/>
    <property type="match status" value="1"/>
</dbReference>
<proteinExistence type="predicted"/>
<dbReference type="InterPro" id="IPR036388">
    <property type="entry name" value="WH-like_DNA-bd_sf"/>
</dbReference>
<comment type="caution">
    <text evidence="3">The sequence shown here is derived from an EMBL/GenBank/DDBJ whole genome shotgun (WGS) entry which is preliminary data.</text>
</comment>
<feature type="domain" description="SIS" evidence="2">
    <location>
        <begin position="122"/>
        <end position="254"/>
    </location>
</feature>
<dbReference type="Gene3D" id="3.40.50.10490">
    <property type="entry name" value="Glucose-6-phosphate isomerase like protein, domain 1"/>
    <property type="match status" value="1"/>
</dbReference>
<dbReference type="SUPFAM" id="SSF53697">
    <property type="entry name" value="SIS domain"/>
    <property type="match status" value="1"/>
</dbReference>
<gene>
    <name evidence="3" type="ORF">NM961_03390</name>
</gene>
<sequence>MSPLLKIRAERDQMSAIERRIADFILDNAHLLRDYSSQQLADALQISQSSVVKFSQKLGFKGYPDLKYGIGESIAHHRAQESTAPRTAADPFAASAEALWRRKQEAESETRLINPPAQIRAVAAALTAATQVFVTGLGEDAPQAQALALRLALLDIRASCPGDAFVVSAALSGAARNDVLLVLCEHGRQPALAQLGRELRARGGKLVSVTRHSANPLRSQADLALLVSAHDERAHVEPLLYRAALQHLLDVLYLELCETRRDALARLQANAERLRRLLES</sequence>
<accession>A0ABT1QMJ0</accession>
<dbReference type="InterPro" id="IPR046348">
    <property type="entry name" value="SIS_dom_sf"/>
</dbReference>
<reference evidence="3" key="1">
    <citation type="submission" date="2022-07" db="EMBL/GenBank/DDBJ databases">
        <title>Tahibacter sp., a new gammaproteobacterium isolated from the silt sample collected at pig farm.</title>
        <authorList>
            <person name="Chen H."/>
        </authorList>
    </citation>
    <scope>NUCLEOTIDE SEQUENCE</scope>
    <source>
        <strain evidence="3">P2K</strain>
    </source>
</reference>
<evidence type="ECO:0000313" key="3">
    <source>
        <dbReference type="EMBL" id="MCQ4163750.1"/>
    </source>
</evidence>
<keyword evidence="4" id="KW-1185">Reference proteome</keyword>
<feature type="domain" description="HTH rpiR-type" evidence="1">
    <location>
        <begin position="1"/>
        <end position="77"/>
    </location>
</feature>
<evidence type="ECO:0000313" key="4">
    <source>
        <dbReference type="Proteomes" id="UP001165498"/>
    </source>
</evidence>
<evidence type="ECO:0000259" key="1">
    <source>
        <dbReference type="PROSITE" id="PS51071"/>
    </source>
</evidence>
<name>A0ABT1QMJ0_9GAMM</name>
<dbReference type="InterPro" id="IPR047640">
    <property type="entry name" value="RpiR-like"/>
</dbReference>